<comment type="caution">
    <text evidence="1">The sequence shown here is derived from an EMBL/GenBank/DDBJ whole genome shotgun (WGS) entry which is preliminary data.</text>
</comment>
<dbReference type="AlphaFoldDB" id="A0A7W8YQY4"/>
<dbReference type="RefSeq" id="WP_183866204.1">
    <property type="nucleotide sequence ID" value="NZ_JACHCF010000002.1"/>
</dbReference>
<evidence type="ECO:0008006" key="3">
    <source>
        <dbReference type="Google" id="ProtNLM"/>
    </source>
</evidence>
<accession>A0A7W8YQY4</accession>
<name>A0A7W8YQY4_9SPHI</name>
<organism evidence="1 2">
    <name type="scientific">Pedobacter cryoconitis</name>
    <dbReference type="NCBI Taxonomy" id="188932"/>
    <lineage>
        <taxon>Bacteria</taxon>
        <taxon>Pseudomonadati</taxon>
        <taxon>Bacteroidota</taxon>
        <taxon>Sphingobacteriia</taxon>
        <taxon>Sphingobacteriales</taxon>
        <taxon>Sphingobacteriaceae</taxon>
        <taxon>Pedobacter</taxon>
    </lineage>
</organism>
<evidence type="ECO:0000313" key="2">
    <source>
        <dbReference type="Proteomes" id="UP000537718"/>
    </source>
</evidence>
<gene>
    <name evidence="1" type="ORF">HDE69_001216</name>
</gene>
<dbReference type="EMBL" id="JACHCF010000002">
    <property type="protein sequence ID" value="MBB5620178.1"/>
    <property type="molecule type" value="Genomic_DNA"/>
</dbReference>
<evidence type="ECO:0000313" key="1">
    <source>
        <dbReference type="EMBL" id="MBB5620178.1"/>
    </source>
</evidence>
<reference evidence="1 2" key="1">
    <citation type="submission" date="2020-08" db="EMBL/GenBank/DDBJ databases">
        <title>Genomic Encyclopedia of Type Strains, Phase IV (KMG-V): Genome sequencing to study the core and pangenomes of soil and plant-associated prokaryotes.</title>
        <authorList>
            <person name="Whitman W."/>
        </authorList>
    </citation>
    <scope>NUCLEOTIDE SEQUENCE [LARGE SCALE GENOMIC DNA]</scope>
    <source>
        <strain evidence="1 2">MP7CTX6</strain>
    </source>
</reference>
<protein>
    <recommendedName>
        <fullName evidence="3">Abi-like protein</fullName>
    </recommendedName>
</protein>
<sequence length="147" mass="16805">MSDLSLTGSKFFLRTSTEKAERNIRKACGLVTSSKIIAEHTFGFWTAFFDLHHFKLVGGSPLKAFSNKLHSVNRSVMVNKLGRIREFRNRIYHNEPICFRGSTIDFSTAKEVVEDIHAIMESINPGLQTYTDYFNNINSKIDQADRL</sequence>
<dbReference type="Proteomes" id="UP000537718">
    <property type="component" value="Unassembled WGS sequence"/>
</dbReference>
<proteinExistence type="predicted"/>